<dbReference type="PROSITE" id="PS00455">
    <property type="entry name" value="AMP_BINDING"/>
    <property type="match status" value="1"/>
</dbReference>
<accession>A0A1H4ZBE7</accession>
<dbReference type="Pfam" id="PF13193">
    <property type="entry name" value="AMP-binding_C"/>
    <property type="match status" value="1"/>
</dbReference>
<dbReference type="PANTHER" id="PTHR43767">
    <property type="entry name" value="LONG-CHAIN-FATTY-ACID--COA LIGASE"/>
    <property type="match status" value="1"/>
</dbReference>
<feature type="domain" description="AMP-binding enzyme C-terminal" evidence="2">
    <location>
        <begin position="432"/>
        <end position="507"/>
    </location>
</feature>
<dbReference type="InterPro" id="IPR045851">
    <property type="entry name" value="AMP-bd_C_sf"/>
</dbReference>
<name>A0A1H4ZBE7_RHOJO</name>
<dbReference type="InterPro" id="IPR042099">
    <property type="entry name" value="ANL_N_sf"/>
</dbReference>
<protein>
    <submittedName>
        <fullName evidence="3">Long-chain acyl-CoA synthetase</fullName>
    </submittedName>
</protein>
<proteinExistence type="predicted"/>
<dbReference type="Pfam" id="PF00501">
    <property type="entry name" value="AMP-binding"/>
    <property type="match status" value="1"/>
</dbReference>
<dbReference type="RefSeq" id="WP_073367229.1">
    <property type="nucleotide sequence ID" value="NZ_FNTL01000004.1"/>
</dbReference>
<dbReference type="InterPro" id="IPR025110">
    <property type="entry name" value="AMP-bd_C"/>
</dbReference>
<dbReference type="Proteomes" id="UP000183407">
    <property type="component" value="Unassembled WGS sequence"/>
</dbReference>
<dbReference type="EMBL" id="FNTL01000004">
    <property type="protein sequence ID" value="SED26948.1"/>
    <property type="molecule type" value="Genomic_DNA"/>
</dbReference>
<evidence type="ECO:0000259" key="2">
    <source>
        <dbReference type="Pfam" id="PF13193"/>
    </source>
</evidence>
<dbReference type="SUPFAM" id="SSF56801">
    <property type="entry name" value="Acetyl-CoA synthetase-like"/>
    <property type="match status" value="1"/>
</dbReference>
<evidence type="ECO:0000259" key="1">
    <source>
        <dbReference type="Pfam" id="PF00501"/>
    </source>
</evidence>
<evidence type="ECO:0000313" key="3">
    <source>
        <dbReference type="EMBL" id="SED26948.1"/>
    </source>
</evidence>
<sequence length="514" mass="55883">MLNLAVLLEDSTREHPARDAVVCEGIRLTYGDLDAAANRVANLLTGLGIGPGDKIVLACPNVPSFPAVYYGALKAGAVVVPINILLKSEEIAYHLADSEAKAFFCFEGSEELPIGEHGLRAFADVDDCAHFFSAAADPMAAHSALTGVTSLGEALRAQPPTFDTTATRPGDTAVILYTSGTTGKPKGAELTHANLVLNARLFDVMYADHPHDVHLVTLPLFHTFAQTIQMNAGFYKRATLVLQPRFTAADTLRLMQSENVTFFAGVPTMYWDLLGADDSGVDLDRIRGALRYAVAGGAPLPMEVLKGFETKYGVPVLEGYGLSETSPVVAFNRHDRPSRPGSVGLPVWGVQVRIVDEERNDVGPGDPGELLVRGHGVMKGYYRRPDETATALRDGWLHTGDIARRDADGYLYIVDRKKDLIIRGGYNVYPREVEEVVMGHPDVSLAAVVGIPHPRHGEEVKVFAIREPGSTLGELELVTWCRTRLGGHKYPRLVEFRDDLPRNATGKILKRALT</sequence>
<organism evidence="3 4">
    <name type="scientific">Rhodococcus jostii</name>
    <dbReference type="NCBI Taxonomy" id="132919"/>
    <lineage>
        <taxon>Bacteria</taxon>
        <taxon>Bacillati</taxon>
        <taxon>Actinomycetota</taxon>
        <taxon>Actinomycetes</taxon>
        <taxon>Mycobacteriales</taxon>
        <taxon>Nocardiaceae</taxon>
        <taxon>Rhodococcus</taxon>
    </lineage>
</organism>
<gene>
    <name evidence="3" type="ORF">SAMN04490220_4016</name>
</gene>
<feature type="domain" description="AMP-dependent synthetase/ligase" evidence="1">
    <location>
        <begin position="9"/>
        <end position="382"/>
    </location>
</feature>
<dbReference type="OrthoDB" id="2579187at2"/>
<dbReference type="InterPro" id="IPR000873">
    <property type="entry name" value="AMP-dep_synth/lig_dom"/>
</dbReference>
<dbReference type="Gene3D" id="3.40.50.12780">
    <property type="entry name" value="N-terminal domain of ligase-like"/>
    <property type="match status" value="1"/>
</dbReference>
<dbReference type="GO" id="GO:0016877">
    <property type="term" value="F:ligase activity, forming carbon-sulfur bonds"/>
    <property type="evidence" value="ECO:0007669"/>
    <property type="project" value="UniProtKB-ARBA"/>
</dbReference>
<dbReference type="PANTHER" id="PTHR43767:SF12">
    <property type="entry name" value="AMP-DEPENDENT SYNTHETASE AND LIGASE"/>
    <property type="match status" value="1"/>
</dbReference>
<evidence type="ECO:0000313" key="4">
    <source>
        <dbReference type="Proteomes" id="UP000183407"/>
    </source>
</evidence>
<dbReference type="Gene3D" id="3.30.300.30">
    <property type="match status" value="1"/>
</dbReference>
<dbReference type="InterPro" id="IPR020845">
    <property type="entry name" value="AMP-binding_CS"/>
</dbReference>
<reference evidence="4" key="1">
    <citation type="submission" date="2016-10" db="EMBL/GenBank/DDBJ databases">
        <authorList>
            <person name="Varghese N."/>
        </authorList>
    </citation>
    <scope>NUCLEOTIDE SEQUENCE [LARGE SCALE GENOMIC DNA]</scope>
    <source>
        <strain evidence="4">DSM 44719</strain>
    </source>
</reference>
<dbReference type="AlphaFoldDB" id="A0A1H4ZBE7"/>
<dbReference type="InterPro" id="IPR050237">
    <property type="entry name" value="ATP-dep_AMP-bd_enzyme"/>
</dbReference>
<dbReference type="CDD" id="cd05936">
    <property type="entry name" value="FC-FACS_FadD_like"/>
    <property type="match status" value="1"/>
</dbReference>